<name>A0ABS3ALZ5_9PSED</name>
<dbReference type="CDD" id="cd05233">
    <property type="entry name" value="SDR_c"/>
    <property type="match status" value="1"/>
</dbReference>
<keyword evidence="2" id="KW-0560">Oxidoreductase</keyword>
<evidence type="ECO:0000256" key="2">
    <source>
        <dbReference type="ARBA" id="ARBA00023002"/>
    </source>
</evidence>
<evidence type="ECO:0000313" key="4">
    <source>
        <dbReference type="EMBL" id="MBN3967841.1"/>
    </source>
</evidence>
<dbReference type="PROSITE" id="PS00061">
    <property type="entry name" value="ADH_SHORT"/>
    <property type="match status" value="1"/>
</dbReference>
<dbReference type="PRINTS" id="PR00080">
    <property type="entry name" value="SDRFAMILY"/>
</dbReference>
<dbReference type="InterPro" id="IPR002347">
    <property type="entry name" value="SDR_fam"/>
</dbReference>
<dbReference type="InterPro" id="IPR057326">
    <property type="entry name" value="KR_dom"/>
</dbReference>
<dbReference type="InterPro" id="IPR036291">
    <property type="entry name" value="NAD(P)-bd_dom_sf"/>
</dbReference>
<dbReference type="EMBL" id="JADEVO010000036">
    <property type="protein sequence ID" value="MBN3967841.1"/>
    <property type="molecule type" value="Genomic_DNA"/>
</dbReference>
<feature type="domain" description="Ketoreductase" evidence="3">
    <location>
        <begin position="15"/>
        <end position="197"/>
    </location>
</feature>
<comment type="similarity">
    <text evidence="1">Belongs to the short-chain dehydrogenases/reductases (SDR) family.</text>
</comment>
<evidence type="ECO:0000259" key="3">
    <source>
        <dbReference type="SMART" id="SM00822"/>
    </source>
</evidence>
<accession>A0ABS3ALZ5</accession>
<dbReference type="PANTHER" id="PTHR43669">
    <property type="entry name" value="5-KETO-D-GLUCONATE 5-REDUCTASE"/>
    <property type="match status" value="1"/>
</dbReference>
<dbReference type="Gene3D" id="3.40.50.720">
    <property type="entry name" value="NAD(P)-binding Rossmann-like Domain"/>
    <property type="match status" value="1"/>
</dbReference>
<dbReference type="PANTHER" id="PTHR43669:SF3">
    <property type="entry name" value="ALCOHOL DEHYDROGENASE, PUTATIVE (AFU_ORTHOLOGUE AFUA_3G03445)-RELATED"/>
    <property type="match status" value="1"/>
</dbReference>
<evidence type="ECO:0000313" key="5">
    <source>
        <dbReference type="Proteomes" id="UP000772591"/>
    </source>
</evidence>
<organism evidence="4 5">
    <name type="scientific">Pseudomonas gregormendelii</name>
    <dbReference type="NCBI Taxonomy" id="1628277"/>
    <lineage>
        <taxon>Bacteria</taxon>
        <taxon>Pseudomonadati</taxon>
        <taxon>Pseudomonadota</taxon>
        <taxon>Gammaproteobacteria</taxon>
        <taxon>Pseudomonadales</taxon>
        <taxon>Pseudomonadaceae</taxon>
        <taxon>Pseudomonas</taxon>
    </lineage>
</organism>
<dbReference type="PRINTS" id="PR00081">
    <property type="entry name" value="GDHRDH"/>
</dbReference>
<dbReference type="Proteomes" id="UP000772591">
    <property type="component" value="Unassembled WGS sequence"/>
</dbReference>
<reference evidence="4 5" key="1">
    <citation type="journal article" date="2021" name="Int. J. Syst. Evol. Microbiol.">
        <title>Pseudomonas piscium sp. nov., Pseudomonas pisciculturae sp. nov., Pseudomonas mucoides sp. nov. and Pseudomonas neuropathica sp. nov. isolated from rainbow trout.</title>
        <authorList>
            <person name="Duman M."/>
            <person name="Mulet M."/>
            <person name="Altun S."/>
            <person name="Saticioglu I.B."/>
            <person name="Gomila M."/>
            <person name="Lalucat J."/>
            <person name="Garcia-Valdes E."/>
        </authorList>
    </citation>
    <scope>NUCLEOTIDE SEQUENCE [LARGE SCALE GENOMIC DNA]</scope>
    <source>
        <strain evidence="4 5">LMG 28632</strain>
    </source>
</reference>
<dbReference type="SMART" id="SM00822">
    <property type="entry name" value="PKS_KR"/>
    <property type="match status" value="1"/>
</dbReference>
<gene>
    <name evidence="4" type="ORF">IMW75_21500</name>
</gene>
<sequence length="261" mass="28001">MSQHTQTRYPSLTGKVILISGGASGIGAAFVEAFHEQGARVAFLDLDQAGGQALAAALGQDRVKFLPCNVRDIPALQAAIAAVEAQWGAVDVLINNAARDDRHPMQDVDVDYWDERMQTNLRHAFFAAQAVAPGMTRRASGVIINMGSISWMRGRPGMVCYTTAKAAINGMTRTLARELGDSGIRVNSLVPGAIRTARQDAMWASDPAGLELASQNFIDQQMLKFRLDASDCARMALFLASDDSRGCTGQNFVVDAGLSIQ</sequence>
<dbReference type="RefSeq" id="WP_205893701.1">
    <property type="nucleotide sequence ID" value="NZ_JADEVO010000036.1"/>
</dbReference>
<keyword evidence="5" id="KW-1185">Reference proteome</keyword>
<dbReference type="InterPro" id="IPR020904">
    <property type="entry name" value="Sc_DH/Rdtase_CS"/>
</dbReference>
<proteinExistence type="inferred from homology"/>
<protein>
    <submittedName>
        <fullName evidence="4">SDR family oxidoreductase</fullName>
    </submittedName>
</protein>
<dbReference type="Pfam" id="PF13561">
    <property type="entry name" value="adh_short_C2"/>
    <property type="match status" value="1"/>
</dbReference>
<comment type="caution">
    <text evidence="4">The sequence shown here is derived from an EMBL/GenBank/DDBJ whole genome shotgun (WGS) entry which is preliminary data.</text>
</comment>
<dbReference type="SUPFAM" id="SSF51735">
    <property type="entry name" value="NAD(P)-binding Rossmann-fold domains"/>
    <property type="match status" value="1"/>
</dbReference>
<evidence type="ECO:0000256" key="1">
    <source>
        <dbReference type="ARBA" id="ARBA00006484"/>
    </source>
</evidence>